<name>A0A7W9CJN2_9CAUL</name>
<dbReference type="Proteomes" id="UP000545037">
    <property type="component" value="Unassembled WGS sequence"/>
</dbReference>
<dbReference type="RefSeq" id="WP_183213673.1">
    <property type="nucleotide sequence ID" value="NZ_JACHOR010000004.1"/>
</dbReference>
<sequence>MPSYGDDCTVTDKLSCDQIELSCLCGHRAAPCWGLWSAEMKRTPLRRIQPRMVCQQCGKRQPTIVILSYTSGRIRTVWKWPPSS</sequence>
<comment type="caution">
    <text evidence="1">The sequence shown here is derived from an EMBL/GenBank/DDBJ whole genome shotgun (WGS) entry which is preliminary data.</text>
</comment>
<dbReference type="AlphaFoldDB" id="A0A7W9CJN2"/>
<protein>
    <submittedName>
        <fullName evidence="1">Uncharacterized protein</fullName>
    </submittedName>
</protein>
<keyword evidence="2" id="KW-1185">Reference proteome</keyword>
<reference evidence="1 2" key="1">
    <citation type="submission" date="2020-08" db="EMBL/GenBank/DDBJ databases">
        <title>Genomic Encyclopedia of Type Strains, Phase IV (KMG-IV): sequencing the most valuable type-strain genomes for metagenomic binning, comparative biology and taxonomic classification.</title>
        <authorList>
            <person name="Goeker M."/>
        </authorList>
    </citation>
    <scope>NUCLEOTIDE SEQUENCE [LARGE SCALE GENOMIC DNA]</scope>
    <source>
        <strain evidence="1 2">DSM 4737</strain>
    </source>
</reference>
<dbReference type="EMBL" id="JACHOR010000004">
    <property type="protein sequence ID" value="MBB5746691.1"/>
    <property type="molecule type" value="Genomic_DNA"/>
</dbReference>
<accession>A0A7W9CJN2</accession>
<gene>
    <name evidence="1" type="ORF">GGR13_002298</name>
</gene>
<evidence type="ECO:0000313" key="1">
    <source>
        <dbReference type="EMBL" id="MBB5746691.1"/>
    </source>
</evidence>
<proteinExistence type="predicted"/>
<organism evidence="1 2">
    <name type="scientific">Brevundimonas variabilis</name>
    <dbReference type="NCBI Taxonomy" id="74312"/>
    <lineage>
        <taxon>Bacteria</taxon>
        <taxon>Pseudomonadati</taxon>
        <taxon>Pseudomonadota</taxon>
        <taxon>Alphaproteobacteria</taxon>
        <taxon>Caulobacterales</taxon>
        <taxon>Caulobacteraceae</taxon>
        <taxon>Brevundimonas</taxon>
    </lineage>
</organism>
<evidence type="ECO:0000313" key="2">
    <source>
        <dbReference type="Proteomes" id="UP000545037"/>
    </source>
</evidence>